<evidence type="ECO:0000256" key="6">
    <source>
        <dbReference type="ARBA" id="ARBA00048573"/>
    </source>
</evidence>
<dbReference type="NCBIfam" id="NF001756">
    <property type="entry name" value="PRK00484.1"/>
    <property type="match status" value="1"/>
</dbReference>
<dbReference type="GO" id="GO:0000287">
    <property type="term" value="F:magnesium ion binding"/>
    <property type="evidence" value="ECO:0007669"/>
    <property type="project" value="UniProtKB-UniRule"/>
</dbReference>
<comment type="caution">
    <text evidence="10">The sequence shown here is derived from an EMBL/GenBank/DDBJ whole genome shotgun (WGS) entry which is preliminary data.</text>
</comment>
<dbReference type="GO" id="GO:0140096">
    <property type="term" value="F:catalytic activity, acting on a protein"/>
    <property type="evidence" value="ECO:0007669"/>
    <property type="project" value="UniProtKB-ARBA"/>
</dbReference>
<reference evidence="10 11" key="1">
    <citation type="journal article" date="2014" name="BMC Genomics">
        <title>Comparison of environmental and isolate Sulfobacillus genomes reveals diverse carbon, sulfur, nitrogen, and hydrogen metabolisms.</title>
        <authorList>
            <person name="Justice N.B."/>
            <person name="Norman A."/>
            <person name="Brown C.T."/>
            <person name="Singh A."/>
            <person name="Thomas B.C."/>
            <person name="Banfield J.F."/>
        </authorList>
    </citation>
    <scope>NUCLEOTIDE SEQUENCE [LARGE SCALE GENOMIC DNA]</scope>
    <source>
        <strain evidence="10">AMDSBA4</strain>
    </source>
</reference>
<dbReference type="InterPro" id="IPR002313">
    <property type="entry name" value="Lys-tRNA-ligase_II"/>
</dbReference>
<keyword evidence="7" id="KW-0648">Protein biosynthesis</keyword>
<dbReference type="InterPro" id="IPR004364">
    <property type="entry name" value="Aa-tRNA-synt_II"/>
</dbReference>
<evidence type="ECO:0000313" key="11">
    <source>
        <dbReference type="Proteomes" id="UP000242972"/>
    </source>
</evidence>
<dbReference type="GO" id="GO:0006430">
    <property type="term" value="P:lysyl-tRNA aminoacylation"/>
    <property type="evidence" value="ECO:0007669"/>
    <property type="project" value="UniProtKB-UniRule"/>
</dbReference>
<evidence type="ECO:0000256" key="2">
    <source>
        <dbReference type="ARBA" id="ARBA00022723"/>
    </source>
</evidence>
<dbReference type="PROSITE" id="PS50862">
    <property type="entry name" value="AA_TRNA_LIGASE_II"/>
    <property type="match status" value="1"/>
</dbReference>
<dbReference type="NCBIfam" id="TIGR00499">
    <property type="entry name" value="lysS_bact"/>
    <property type="match status" value="1"/>
</dbReference>
<dbReference type="GO" id="GO:0016740">
    <property type="term" value="F:transferase activity"/>
    <property type="evidence" value="ECO:0007669"/>
    <property type="project" value="UniProtKB-ARBA"/>
</dbReference>
<dbReference type="PANTHER" id="PTHR42918:SF15">
    <property type="entry name" value="LYSINE--TRNA LIGASE, CHLOROPLASTIC_MITOCHONDRIAL"/>
    <property type="match status" value="1"/>
</dbReference>
<keyword evidence="4 7" id="KW-0067">ATP-binding</keyword>
<name>A0A2T2XDB8_9FIRM</name>
<comment type="catalytic activity">
    <reaction evidence="6 7 8">
        <text>tRNA(Lys) + L-lysine + ATP = L-lysyl-tRNA(Lys) + AMP + diphosphate</text>
        <dbReference type="Rhea" id="RHEA:20792"/>
        <dbReference type="Rhea" id="RHEA-COMP:9696"/>
        <dbReference type="Rhea" id="RHEA-COMP:9697"/>
        <dbReference type="ChEBI" id="CHEBI:30616"/>
        <dbReference type="ChEBI" id="CHEBI:32551"/>
        <dbReference type="ChEBI" id="CHEBI:33019"/>
        <dbReference type="ChEBI" id="CHEBI:78442"/>
        <dbReference type="ChEBI" id="CHEBI:78529"/>
        <dbReference type="ChEBI" id="CHEBI:456215"/>
        <dbReference type="EC" id="6.1.1.6"/>
    </reaction>
</comment>
<accession>A0A2T2XDB8</accession>
<keyword evidence="7" id="KW-0963">Cytoplasm</keyword>
<dbReference type="GO" id="GO:0005524">
    <property type="term" value="F:ATP binding"/>
    <property type="evidence" value="ECO:0007669"/>
    <property type="project" value="UniProtKB-UniRule"/>
</dbReference>
<keyword evidence="5 7" id="KW-0030">Aminoacyl-tRNA synthetase</keyword>
<feature type="domain" description="Aminoacyl-transfer RNA synthetases class-II family profile" evidence="9">
    <location>
        <begin position="162"/>
        <end position="480"/>
    </location>
</feature>
<evidence type="ECO:0000256" key="3">
    <source>
        <dbReference type="ARBA" id="ARBA00022741"/>
    </source>
</evidence>
<sequence length="495" mass="56884">MDPRSIRVEKWEKLKALGNDPFVATSYPVSLHSRDIMADFEKWEGQEVSLAGRVVAIRRHGRALFLDLRDQEGRIQCHFREDILASAFDLLDWLDLGDLMGVRGRVFKTRRGEITVEVQEFKYLAKSLRDLPDKRHGLRDVDLRYRYRYLDLLSNPEVAEVFRIRSAVLGYIRGFLQGRGFMEVETPVLLPLAGGTEAKPFQTYHNALDMPLYLRIAMELHLKRLLVGGFERVYEIGRVFRNEGISTRHNPEFTMLELYQAYTDYHGMMELVESLISGLVQHIFGSLVITYQGQSLNFTPPFARVDMVEKLRSTTGVVWQDVRTTEDAHNLAKALGIKVDPKFERAQVMDKIIGQIIEPGLVQPTFLWHHPVDISPLAKRDPKNPQLTERFELFVAGRELANAFSELNDPLDQRERFQFQQEQRRAGNDEVPPLDEDFLFALEHAMPPTGGLGVGIDRLVMLLTDSPSIRDVILFPTMRPLDPEVLLTDATWNKE</sequence>
<dbReference type="InterPro" id="IPR045864">
    <property type="entry name" value="aa-tRNA-synth_II/BPL/LPL"/>
</dbReference>
<evidence type="ECO:0000313" key="10">
    <source>
        <dbReference type="EMBL" id="PSR32446.1"/>
    </source>
</evidence>
<dbReference type="SUPFAM" id="SSF50249">
    <property type="entry name" value="Nucleic acid-binding proteins"/>
    <property type="match status" value="1"/>
</dbReference>
<keyword evidence="3 7" id="KW-0547">Nucleotide-binding</keyword>
<comment type="similarity">
    <text evidence="7">Belongs to the class-II aminoacyl-tRNA synthetase family.</text>
</comment>
<feature type="binding site" evidence="7">
    <location>
        <position position="399"/>
    </location>
    <ligand>
        <name>Mg(2+)</name>
        <dbReference type="ChEBI" id="CHEBI:18420"/>
        <label>1</label>
    </ligand>
</feature>
<dbReference type="CDD" id="cd00775">
    <property type="entry name" value="LysRS_core"/>
    <property type="match status" value="1"/>
</dbReference>
<dbReference type="Gene3D" id="2.40.50.140">
    <property type="entry name" value="Nucleic acid-binding proteins"/>
    <property type="match status" value="1"/>
</dbReference>
<keyword evidence="2 7" id="KW-0479">Metal-binding</keyword>
<evidence type="ECO:0000256" key="5">
    <source>
        <dbReference type="ARBA" id="ARBA00023146"/>
    </source>
</evidence>
<gene>
    <name evidence="7 10" type="primary">lysS</name>
    <name evidence="10" type="ORF">C7B46_14290</name>
</gene>
<dbReference type="GO" id="GO:0000049">
    <property type="term" value="F:tRNA binding"/>
    <property type="evidence" value="ECO:0007669"/>
    <property type="project" value="TreeGrafter"/>
</dbReference>
<dbReference type="GO" id="GO:0004824">
    <property type="term" value="F:lysine-tRNA ligase activity"/>
    <property type="evidence" value="ECO:0007669"/>
    <property type="project" value="UniProtKB-UniRule"/>
</dbReference>
<dbReference type="EC" id="6.1.1.6" evidence="7"/>
<protein>
    <recommendedName>
        <fullName evidence="7">Lysine--tRNA ligase</fullName>
        <ecNumber evidence="7">6.1.1.6</ecNumber>
    </recommendedName>
    <alternativeName>
        <fullName evidence="7">Lysyl-tRNA synthetase</fullName>
        <shortName evidence="7">LysRS</shortName>
    </alternativeName>
</protein>
<evidence type="ECO:0000256" key="7">
    <source>
        <dbReference type="HAMAP-Rule" id="MF_00252"/>
    </source>
</evidence>
<evidence type="ECO:0000256" key="8">
    <source>
        <dbReference type="RuleBase" id="RU000336"/>
    </source>
</evidence>
<organism evidence="10 11">
    <name type="scientific">Sulfobacillus benefaciens</name>
    <dbReference type="NCBI Taxonomy" id="453960"/>
    <lineage>
        <taxon>Bacteria</taxon>
        <taxon>Bacillati</taxon>
        <taxon>Bacillota</taxon>
        <taxon>Clostridia</taxon>
        <taxon>Eubacteriales</taxon>
        <taxon>Clostridiales Family XVII. Incertae Sedis</taxon>
        <taxon>Sulfobacillus</taxon>
    </lineage>
</organism>
<evidence type="ECO:0000259" key="9">
    <source>
        <dbReference type="PROSITE" id="PS50862"/>
    </source>
</evidence>
<dbReference type="Pfam" id="PF01336">
    <property type="entry name" value="tRNA_anti-codon"/>
    <property type="match status" value="1"/>
</dbReference>
<feature type="binding site" evidence="7">
    <location>
        <position position="399"/>
    </location>
    <ligand>
        <name>Mg(2+)</name>
        <dbReference type="ChEBI" id="CHEBI:18420"/>
        <label>2</label>
    </ligand>
</feature>
<proteinExistence type="inferred from homology"/>
<dbReference type="AlphaFoldDB" id="A0A2T2XDB8"/>
<dbReference type="CDD" id="cd04322">
    <property type="entry name" value="LysRS_N"/>
    <property type="match status" value="1"/>
</dbReference>
<dbReference type="EMBL" id="PXYW01000041">
    <property type="protein sequence ID" value="PSR32446.1"/>
    <property type="molecule type" value="Genomic_DNA"/>
</dbReference>
<dbReference type="Gene3D" id="3.30.930.10">
    <property type="entry name" value="Bira Bifunctional Protein, Domain 2"/>
    <property type="match status" value="1"/>
</dbReference>
<comment type="subunit">
    <text evidence="7">Homodimer.</text>
</comment>
<evidence type="ECO:0000256" key="1">
    <source>
        <dbReference type="ARBA" id="ARBA00022598"/>
    </source>
</evidence>
<dbReference type="Proteomes" id="UP000242972">
    <property type="component" value="Unassembled WGS sequence"/>
</dbReference>
<evidence type="ECO:0000256" key="4">
    <source>
        <dbReference type="ARBA" id="ARBA00022840"/>
    </source>
</evidence>
<dbReference type="Pfam" id="PF00152">
    <property type="entry name" value="tRNA-synt_2"/>
    <property type="match status" value="1"/>
</dbReference>
<dbReference type="PANTHER" id="PTHR42918">
    <property type="entry name" value="LYSYL-TRNA SYNTHETASE"/>
    <property type="match status" value="1"/>
</dbReference>
<dbReference type="InterPro" id="IPR044136">
    <property type="entry name" value="Lys-tRNA-ligase_II_N"/>
</dbReference>
<dbReference type="GO" id="GO:0005829">
    <property type="term" value="C:cytosol"/>
    <property type="evidence" value="ECO:0007669"/>
    <property type="project" value="TreeGrafter"/>
</dbReference>
<dbReference type="InterPro" id="IPR004365">
    <property type="entry name" value="NA-bd_OB_tRNA"/>
</dbReference>
<comment type="cofactor">
    <cofactor evidence="7 8">
        <name>Mg(2+)</name>
        <dbReference type="ChEBI" id="CHEBI:18420"/>
    </cofactor>
    <text evidence="7 8">Binds 3 Mg(2+) ions per subunit.</text>
</comment>
<keyword evidence="7 8" id="KW-0460">Magnesium</keyword>
<comment type="subcellular location">
    <subcellularLocation>
        <location evidence="7">Cytoplasm</location>
    </subcellularLocation>
</comment>
<dbReference type="PRINTS" id="PR00982">
    <property type="entry name" value="TRNASYNTHLYS"/>
</dbReference>
<dbReference type="SUPFAM" id="SSF55681">
    <property type="entry name" value="Class II aaRS and biotin synthetases"/>
    <property type="match status" value="1"/>
</dbReference>
<feature type="binding site" evidence="7">
    <location>
        <position position="392"/>
    </location>
    <ligand>
        <name>Mg(2+)</name>
        <dbReference type="ChEBI" id="CHEBI:18420"/>
        <label>1</label>
    </ligand>
</feature>
<dbReference type="HAMAP" id="MF_00252">
    <property type="entry name" value="Lys_tRNA_synth_class2"/>
    <property type="match status" value="1"/>
</dbReference>
<keyword evidence="1 7" id="KW-0436">Ligase</keyword>
<dbReference type="InterPro" id="IPR012340">
    <property type="entry name" value="NA-bd_OB-fold"/>
</dbReference>
<dbReference type="InterPro" id="IPR006195">
    <property type="entry name" value="aa-tRNA-synth_II"/>
</dbReference>
<dbReference type="InterPro" id="IPR018149">
    <property type="entry name" value="Lys-tRNA-synth_II_C"/>
</dbReference>